<dbReference type="AlphaFoldDB" id="A0A921GPV7"/>
<dbReference type="InterPro" id="IPR003477">
    <property type="entry name" value="PemK-like"/>
</dbReference>
<dbReference type="Gene3D" id="2.30.30.110">
    <property type="match status" value="1"/>
</dbReference>
<proteinExistence type="inferred from homology"/>
<evidence type="ECO:0000256" key="1">
    <source>
        <dbReference type="ARBA" id="ARBA00007521"/>
    </source>
</evidence>
<keyword evidence="2" id="KW-1277">Toxin-antitoxin system</keyword>
<dbReference type="Proteomes" id="UP000775129">
    <property type="component" value="Unassembled WGS sequence"/>
</dbReference>
<dbReference type="GO" id="GO:0004521">
    <property type="term" value="F:RNA endonuclease activity"/>
    <property type="evidence" value="ECO:0007669"/>
    <property type="project" value="TreeGrafter"/>
</dbReference>
<dbReference type="EMBL" id="DYWO01000291">
    <property type="protein sequence ID" value="HJF50069.1"/>
    <property type="molecule type" value="Genomic_DNA"/>
</dbReference>
<accession>A0A921GPV7</accession>
<evidence type="ECO:0000313" key="4">
    <source>
        <dbReference type="Proteomes" id="UP000775129"/>
    </source>
</evidence>
<name>A0A921GPV7_9MICO</name>
<dbReference type="GO" id="GO:0016075">
    <property type="term" value="P:rRNA catabolic process"/>
    <property type="evidence" value="ECO:0007669"/>
    <property type="project" value="TreeGrafter"/>
</dbReference>
<comment type="caution">
    <text evidence="3">The sequence shown here is derived from an EMBL/GenBank/DDBJ whole genome shotgun (WGS) entry which is preliminary data.</text>
</comment>
<organism evidence="3 4">
    <name type="scientific">Brachybacterium paraconglomeratum</name>
    <dbReference type="NCBI Taxonomy" id="173362"/>
    <lineage>
        <taxon>Bacteria</taxon>
        <taxon>Bacillati</taxon>
        <taxon>Actinomycetota</taxon>
        <taxon>Actinomycetes</taxon>
        <taxon>Micrococcales</taxon>
        <taxon>Dermabacteraceae</taxon>
        <taxon>Brachybacterium</taxon>
    </lineage>
</organism>
<protein>
    <submittedName>
        <fullName evidence="3">Type II toxin-antitoxin system PemK/MazF family toxin</fullName>
    </submittedName>
</protein>
<dbReference type="Pfam" id="PF02452">
    <property type="entry name" value="PemK_toxin"/>
    <property type="match status" value="1"/>
</dbReference>
<reference evidence="3" key="2">
    <citation type="submission" date="2021-09" db="EMBL/GenBank/DDBJ databases">
        <authorList>
            <person name="Gilroy R."/>
        </authorList>
    </citation>
    <scope>NUCLEOTIDE SEQUENCE</scope>
    <source>
        <strain evidence="3">1647</strain>
    </source>
</reference>
<dbReference type="InterPro" id="IPR011067">
    <property type="entry name" value="Plasmid_toxin/cell-grow_inhib"/>
</dbReference>
<sequence>MRGNVYWADLGHGEKPWVVVSNNARNNALGSALVARMTTSVKPPLDSIVVLDTADSPFTGRILCDDIETLYDDDPVRHGGALRPATIMRIDRALRVAFALR</sequence>
<gene>
    <name evidence="3" type="ORF">K8W24_09775</name>
</gene>
<evidence type="ECO:0000313" key="3">
    <source>
        <dbReference type="EMBL" id="HJF50069.1"/>
    </source>
</evidence>
<dbReference type="GO" id="GO:0003677">
    <property type="term" value="F:DNA binding"/>
    <property type="evidence" value="ECO:0007669"/>
    <property type="project" value="InterPro"/>
</dbReference>
<dbReference type="SUPFAM" id="SSF50118">
    <property type="entry name" value="Cell growth inhibitor/plasmid maintenance toxic component"/>
    <property type="match status" value="1"/>
</dbReference>
<dbReference type="PANTHER" id="PTHR33988:SF2">
    <property type="entry name" value="ENDORIBONUCLEASE MAZF"/>
    <property type="match status" value="1"/>
</dbReference>
<evidence type="ECO:0000256" key="2">
    <source>
        <dbReference type="ARBA" id="ARBA00022649"/>
    </source>
</evidence>
<comment type="similarity">
    <text evidence="1">Belongs to the PemK/MazF family.</text>
</comment>
<dbReference type="PANTHER" id="PTHR33988">
    <property type="entry name" value="ENDORIBONUCLEASE MAZF-RELATED"/>
    <property type="match status" value="1"/>
</dbReference>
<dbReference type="GO" id="GO:0006402">
    <property type="term" value="P:mRNA catabolic process"/>
    <property type="evidence" value="ECO:0007669"/>
    <property type="project" value="TreeGrafter"/>
</dbReference>
<reference evidence="3" key="1">
    <citation type="journal article" date="2021" name="PeerJ">
        <title>Extensive microbial diversity within the chicken gut microbiome revealed by metagenomics and culture.</title>
        <authorList>
            <person name="Gilroy R."/>
            <person name="Ravi A."/>
            <person name="Getino M."/>
            <person name="Pursley I."/>
            <person name="Horton D.L."/>
            <person name="Alikhan N.F."/>
            <person name="Baker D."/>
            <person name="Gharbi K."/>
            <person name="Hall N."/>
            <person name="Watson M."/>
            <person name="Adriaenssens E.M."/>
            <person name="Foster-Nyarko E."/>
            <person name="Jarju S."/>
            <person name="Secka A."/>
            <person name="Antonio M."/>
            <person name="Oren A."/>
            <person name="Chaudhuri R.R."/>
            <person name="La Ragione R."/>
            <person name="Hildebrand F."/>
            <person name="Pallen M.J."/>
        </authorList>
    </citation>
    <scope>NUCLEOTIDE SEQUENCE</scope>
    <source>
        <strain evidence="3">1647</strain>
    </source>
</reference>